<organism evidence="2 3">
    <name type="scientific">Trichomonascus ciferrii</name>
    <dbReference type="NCBI Taxonomy" id="44093"/>
    <lineage>
        <taxon>Eukaryota</taxon>
        <taxon>Fungi</taxon>
        <taxon>Dikarya</taxon>
        <taxon>Ascomycota</taxon>
        <taxon>Saccharomycotina</taxon>
        <taxon>Dipodascomycetes</taxon>
        <taxon>Dipodascales</taxon>
        <taxon>Trichomonascaceae</taxon>
        <taxon>Trichomonascus</taxon>
        <taxon>Trichomonascus ciferrii complex</taxon>
    </lineage>
</organism>
<dbReference type="Pfam" id="PF01266">
    <property type="entry name" value="DAO"/>
    <property type="match status" value="1"/>
</dbReference>
<evidence type="ECO:0000313" key="2">
    <source>
        <dbReference type="EMBL" id="KAA8917779.1"/>
    </source>
</evidence>
<dbReference type="PANTHER" id="PTHR13847:SF260">
    <property type="entry name" value="FAD DEPENDENT OXIDOREDUCTASE DOMAIN-CONTAINING PROTEIN"/>
    <property type="match status" value="1"/>
</dbReference>
<evidence type="ECO:0000259" key="1">
    <source>
        <dbReference type="Pfam" id="PF01266"/>
    </source>
</evidence>
<dbReference type="SUPFAM" id="SSF51905">
    <property type="entry name" value="FAD/NAD(P)-binding domain"/>
    <property type="match status" value="1"/>
</dbReference>
<dbReference type="OrthoDB" id="429143at2759"/>
<dbReference type="Gene3D" id="3.30.9.10">
    <property type="entry name" value="D-Amino Acid Oxidase, subunit A, domain 2"/>
    <property type="match status" value="1"/>
</dbReference>
<name>A0A642VEG7_9ASCO</name>
<reference evidence="2" key="1">
    <citation type="journal article" date="2019" name="G3 (Bethesda)">
        <title>Genome Assemblies of Two Rare Opportunistic Yeast Pathogens: Diutina rugosa (syn. Candida rugosa) and Trichomonascus ciferrii (syn. Candida ciferrii).</title>
        <authorList>
            <person name="Mixao V."/>
            <person name="Saus E."/>
            <person name="Hansen A.P."/>
            <person name="Lass-Florl C."/>
            <person name="Gabaldon T."/>
        </authorList>
    </citation>
    <scope>NUCLEOTIDE SEQUENCE</scope>
    <source>
        <strain evidence="2">CBS 4856</strain>
    </source>
</reference>
<dbReference type="VEuPathDB" id="FungiDB:TRICI_000087"/>
<dbReference type="InterPro" id="IPR036188">
    <property type="entry name" value="FAD/NAD-bd_sf"/>
</dbReference>
<sequence>MHGQMFPPVAKERFSLWTEEKSRYAHWNKDAALPETADYVIIGSGFAGASLAYHLSQETDASVVILEARELCSGASGRNGGHLAPNYLPHDPLGEFELRNYNALFDLIARNGIDCWTTRDRHAVGWAVLDSPEQFARVEKELARHTSPGVITLWSAQEAQVQLGLSRPPRGGALSIHSSPINPYRLVHWLVSSALQNSNVNLYTHAKVGHVTPLSRSGCGESVAVETDRGTVRARRVILATNAYTSLIGGLDPRVQGIEPTRGQLARFEVDAPSLPLNEDGRISVGWGDEYIAVVPYRGKYSYIIGGLRNSVPNGETNVTDDSKINPEISKHLQTFARDVFNISSPPVEEWTGIMGFSPTPLVGPLSPNTYICAGFDGHGMSRIFLSAKATVSHILSNSYPPWFPKQYQTSSSSKL</sequence>
<proteinExistence type="predicted"/>
<dbReference type="AlphaFoldDB" id="A0A642VEG7"/>
<keyword evidence="3" id="KW-1185">Reference proteome</keyword>
<accession>A0A642VEG7</accession>
<dbReference type="EMBL" id="SWFS01000011">
    <property type="protein sequence ID" value="KAA8917779.1"/>
    <property type="molecule type" value="Genomic_DNA"/>
</dbReference>
<feature type="domain" description="FAD dependent oxidoreductase" evidence="1">
    <location>
        <begin position="38"/>
        <end position="392"/>
    </location>
</feature>
<gene>
    <name evidence="2" type="ORF">TRICI_000087</name>
</gene>
<dbReference type="PANTHER" id="PTHR13847">
    <property type="entry name" value="SARCOSINE DEHYDROGENASE-RELATED"/>
    <property type="match status" value="1"/>
</dbReference>
<dbReference type="Gene3D" id="3.50.50.60">
    <property type="entry name" value="FAD/NAD(P)-binding domain"/>
    <property type="match status" value="1"/>
</dbReference>
<dbReference type="GO" id="GO:0005737">
    <property type="term" value="C:cytoplasm"/>
    <property type="evidence" value="ECO:0007669"/>
    <property type="project" value="TreeGrafter"/>
</dbReference>
<dbReference type="InterPro" id="IPR006076">
    <property type="entry name" value="FAD-dep_OxRdtase"/>
</dbReference>
<dbReference type="Proteomes" id="UP000761534">
    <property type="component" value="Unassembled WGS sequence"/>
</dbReference>
<comment type="caution">
    <text evidence="2">The sequence shown here is derived from an EMBL/GenBank/DDBJ whole genome shotgun (WGS) entry which is preliminary data.</text>
</comment>
<evidence type="ECO:0000313" key="3">
    <source>
        <dbReference type="Proteomes" id="UP000761534"/>
    </source>
</evidence>
<protein>
    <recommendedName>
        <fullName evidence="1">FAD dependent oxidoreductase domain-containing protein</fullName>
    </recommendedName>
</protein>